<proteinExistence type="predicted"/>
<gene>
    <name evidence="1" type="ORF">PVK06_035233</name>
</gene>
<accession>A0ABR0NH88</accession>
<evidence type="ECO:0000313" key="2">
    <source>
        <dbReference type="Proteomes" id="UP001358586"/>
    </source>
</evidence>
<evidence type="ECO:0000313" key="1">
    <source>
        <dbReference type="EMBL" id="KAK5794042.1"/>
    </source>
</evidence>
<name>A0ABR0NH88_GOSAR</name>
<keyword evidence="2" id="KW-1185">Reference proteome</keyword>
<reference evidence="1 2" key="1">
    <citation type="submission" date="2023-03" db="EMBL/GenBank/DDBJ databases">
        <title>WGS of Gossypium arboreum.</title>
        <authorList>
            <person name="Yu D."/>
        </authorList>
    </citation>
    <scope>NUCLEOTIDE SEQUENCE [LARGE SCALE GENOMIC DNA]</scope>
    <source>
        <tissue evidence="1">Leaf</tissue>
    </source>
</reference>
<organism evidence="1 2">
    <name type="scientific">Gossypium arboreum</name>
    <name type="common">Tree cotton</name>
    <name type="synonym">Gossypium nanking</name>
    <dbReference type="NCBI Taxonomy" id="29729"/>
    <lineage>
        <taxon>Eukaryota</taxon>
        <taxon>Viridiplantae</taxon>
        <taxon>Streptophyta</taxon>
        <taxon>Embryophyta</taxon>
        <taxon>Tracheophyta</taxon>
        <taxon>Spermatophyta</taxon>
        <taxon>Magnoliopsida</taxon>
        <taxon>eudicotyledons</taxon>
        <taxon>Gunneridae</taxon>
        <taxon>Pentapetalae</taxon>
        <taxon>rosids</taxon>
        <taxon>malvids</taxon>
        <taxon>Malvales</taxon>
        <taxon>Malvaceae</taxon>
        <taxon>Malvoideae</taxon>
        <taxon>Gossypium</taxon>
    </lineage>
</organism>
<dbReference type="EMBL" id="JARKNE010000010">
    <property type="protein sequence ID" value="KAK5794042.1"/>
    <property type="molecule type" value="Genomic_DNA"/>
</dbReference>
<dbReference type="Proteomes" id="UP001358586">
    <property type="component" value="Chromosome 10"/>
</dbReference>
<comment type="caution">
    <text evidence="1">The sequence shown here is derived from an EMBL/GenBank/DDBJ whole genome shotgun (WGS) entry which is preliminary data.</text>
</comment>
<sequence>MAWRNEVEVLRKEMQDLQMVHLRHTERILEANGPLAPHIATVGYPTDFKA</sequence>
<protein>
    <submittedName>
        <fullName evidence="1">Uncharacterized protein</fullName>
    </submittedName>
</protein>